<evidence type="ECO:0000256" key="7">
    <source>
        <dbReference type="SAM" id="MobiDB-lite"/>
    </source>
</evidence>
<dbReference type="GO" id="GO:0016989">
    <property type="term" value="F:sigma factor antagonist activity"/>
    <property type="evidence" value="ECO:0007669"/>
    <property type="project" value="TreeGrafter"/>
</dbReference>
<gene>
    <name evidence="10" type="ORF">D7I44_09235</name>
</gene>
<evidence type="ECO:0000256" key="1">
    <source>
        <dbReference type="ARBA" id="ARBA00004167"/>
    </source>
</evidence>
<evidence type="ECO:0000313" key="10">
    <source>
        <dbReference type="EMBL" id="AYG03699.1"/>
    </source>
</evidence>
<dbReference type="GO" id="GO:0016020">
    <property type="term" value="C:membrane"/>
    <property type="evidence" value="ECO:0007669"/>
    <property type="project" value="UniProtKB-SubCell"/>
</dbReference>
<dbReference type="PANTHER" id="PTHR37461:SF1">
    <property type="entry name" value="ANTI-SIGMA-K FACTOR RSKA"/>
    <property type="match status" value="1"/>
</dbReference>
<dbReference type="GO" id="GO:0006417">
    <property type="term" value="P:regulation of translation"/>
    <property type="evidence" value="ECO:0007669"/>
    <property type="project" value="TreeGrafter"/>
</dbReference>
<evidence type="ECO:0000256" key="2">
    <source>
        <dbReference type="ARBA" id="ARBA00022692"/>
    </source>
</evidence>
<organism evidence="10 11">
    <name type="scientific">Gryllotalpicola protaetiae</name>
    <dbReference type="NCBI Taxonomy" id="2419771"/>
    <lineage>
        <taxon>Bacteria</taxon>
        <taxon>Bacillati</taxon>
        <taxon>Actinomycetota</taxon>
        <taxon>Actinomycetes</taxon>
        <taxon>Micrococcales</taxon>
        <taxon>Microbacteriaceae</taxon>
        <taxon>Gryllotalpicola</taxon>
    </lineage>
</organism>
<dbReference type="AlphaFoldDB" id="A0A387BRL1"/>
<keyword evidence="2 8" id="KW-0812">Transmembrane</keyword>
<evidence type="ECO:0000256" key="6">
    <source>
        <dbReference type="ARBA" id="ARBA00023163"/>
    </source>
</evidence>
<feature type="transmembrane region" description="Helical" evidence="8">
    <location>
        <begin position="110"/>
        <end position="133"/>
    </location>
</feature>
<keyword evidence="4" id="KW-0805">Transcription regulation</keyword>
<proteinExistence type="predicted"/>
<dbReference type="KEGG" id="gry:D7I44_09235"/>
<dbReference type="Proteomes" id="UP000275069">
    <property type="component" value="Chromosome"/>
</dbReference>
<dbReference type="RefSeq" id="WP_120789232.1">
    <property type="nucleotide sequence ID" value="NZ_CP032624.1"/>
</dbReference>
<dbReference type="PANTHER" id="PTHR37461">
    <property type="entry name" value="ANTI-SIGMA-K FACTOR RSKA"/>
    <property type="match status" value="1"/>
</dbReference>
<dbReference type="EMBL" id="CP032624">
    <property type="protein sequence ID" value="AYG03699.1"/>
    <property type="molecule type" value="Genomic_DNA"/>
</dbReference>
<dbReference type="InterPro" id="IPR051474">
    <property type="entry name" value="Anti-sigma-K/W_factor"/>
</dbReference>
<sequence length="243" mass="25771">MSDGVDSVHEWDAAYVLGALSPDDRRLFEEHLETCPECRASVAELAVMPALLAKVPAPEFPTVEEQPEAASRKDPGGDPFETRASRAPQGSETLASLAHRVRRRRITRRWVLAGASVLAAAAIAAAVVLPTALSAPPAGTQIALEQTTPSPVTATVAVAAKRWGTELTMSCSYAQTSYSTATRDYALYVTDASGQATRVSSWSAWPGSTIRTSAAVATPKAELRTLQIRDVKTGTVLLSSPVR</sequence>
<accession>A0A387BRL1</accession>
<evidence type="ECO:0000256" key="4">
    <source>
        <dbReference type="ARBA" id="ARBA00023015"/>
    </source>
</evidence>
<evidence type="ECO:0000313" key="11">
    <source>
        <dbReference type="Proteomes" id="UP000275069"/>
    </source>
</evidence>
<comment type="subcellular location">
    <subcellularLocation>
        <location evidence="1">Membrane</location>
        <topology evidence="1">Single-pass membrane protein</topology>
    </subcellularLocation>
</comment>
<feature type="domain" description="Putative zinc-finger" evidence="9">
    <location>
        <begin position="14"/>
        <end position="39"/>
    </location>
</feature>
<keyword evidence="11" id="KW-1185">Reference proteome</keyword>
<dbReference type="InterPro" id="IPR041916">
    <property type="entry name" value="Anti_sigma_zinc_sf"/>
</dbReference>
<keyword evidence="3 8" id="KW-1133">Transmembrane helix</keyword>
<feature type="region of interest" description="Disordered" evidence="7">
    <location>
        <begin position="58"/>
        <end position="96"/>
    </location>
</feature>
<evidence type="ECO:0000256" key="5">
    <source>
        <dbReference type="ARBA" id="ARBA00023136"/>
    </source>
</evidence>
<name>A0A387BRL1_9MICO</name>
<evidence type="ECO:0000256" key="3">
    <source>
        <dbReference type="ARBA" id="ARBA00022989"/>
    </source>
</evidence>
<feature type="compositionally biased region" description="Basic and acidic residues" evidence="7">
    <location>
        <begin position="70"/>
        <end position="84"/>
    </location>
</feature>
<dbReference type="InterPro" id="IPR027383">
    <property type="entry name" value="Znf_put"/>
</dbReference>
<evidence type="ECO:0000256" key="8">
    <source>
        <dbReference type="SAM" id="Phobius"/>
    </source>
</evidence>
<keyword evidence="5 8" id="KW-0472">Membrane</keyword>
<dbReference type="OrthoDB" id="5242431at2"/>
<protein>
    <recommendedName>
        <fullName evidence="9">Putative zinc-finger domain-containing protein</fullName>
    </recommendedName>
</protein>
<dbReference type="Pfam" id="PF13490">
    <property type="entry name" value="zf-HC2"/>
    <property type="match status" value="1"/>
</dbReference>
<keyword evidence="6" id="KW-0804">Transcription</keyword>
<dbReference type="Gene3D" id="1.10.10.1320">
    <property type="entry name" value="Anti-sigma factor, zinc-finger domain"/>
    <property type="match status" value="1"/>
</dbReference>
<evidence type="ECO:0000259" key="9">
    <source>
        <dbReference type="Pfam" id="PF13490"/>
    </source>
</evidence>
<reference evidence="10 11" key="1">
    <citation type="submission" date="2018-09" db="EMBL/GenBank/DDBJ databases">
        <title>Genome sequencing of strain 2DFW10M-5.</title>
        <authorList>
            <person name="Heo J."/>
            <person name="Kim S.-J."/>
            <person name="Kwon S.-W."/>
        </authorList>
    </citation>
    <scope>NUCLEOTIDE SEQUENCE [LARGE SCALE GENOMIC DNA]</scope>
    <source>
        <strain evidence="10 11">2DFW10M-5</strain>
    </source>
</reference>